<keyword evidence="1" id="KW-0472">Membrane</keyword>
<feature type="transmembrane region" description="Helical" evidence="1">
    <location>
        <begin position="31"/>
        <end position="48"/>
    </location>
</feature>
<gene>
    <name evidence="2" type="ORF">VSP9026_02493</name>
</gene>
<evidence type="ECO:0008006" key="4">
    <source>
        <dbReference type="Google" id="ProtNLM"/>
    </source>
</evidence>
<dbReference type="EMBL" id="FSSB01000016">
    <property type="protein sequence ID" value="SIO94763.1"/>
    <property type="molecule type" value="Genomic_DNA"/>
</dbReference>
<dbReference type="AlphaFoldDB" id="A0A1N6M5P4"/>
<evidence type="ECO:0000313" key="2">
    <source>
        <dbReference type="EMBL" id="SIO94763.1"/>
    </source>
</evidence>
<evidence type="ECO:0000256" key="1">
    <source>
        <dbReference type="SAM" id="Phobius"/>
    </source>
</evidence>
<keyword evidence="1" id="KW-1133">Transmembrane helix</keyword>
<feature type="transmembrane region" description="Helical" evidence="1">
    <location>
        <begin position="7"/>
        <end position="25"/>
    </location>
</feature>
<feature type="transmembrane region" description="Helical" evidence="1">
    <location>
        <begin position="158"/>
        <end position="177"/>
    </location>
</feature>
<organism evidence="2 3">
    <name type="scientific">Vibrio spartinae</name>
    <dbReference type="NCBI Taxonomy" id="1918945"/>
    <lineage>
        <taxon>Bacteria</taxon>
        <taxon>Pseudomonadati</taxon>
        <taxon>Pseudomonadota</taxon>
        <taxon>Gammaproteobacteria</taxon>
        <taxon>Vibrionales</taxon>
        <taxon>Vibrionaceae</taxon>
        <taxon>Vibrio</taxon>
    </lineage>
</organism>
<accession>A0A1N6M5P4</accession>
<keyword evidence="1" id="KW-0812">Transmembrane</keyword>
<evidence type="ECO:0000313" key="3">
    <source>
        <dbReference type="Proteomes" id="UP000184774"/>
    </source>
</evidence>
<sequence length="191" mass="22141">MVNCISMFNVIISFVPWSIYSWVVHKSVMSMTERFIILALIVLAILVINRKIIIEGEPVVITNLVTVFILFINYFGGYSQLLNEYPTSFCYICLAFVSFVSLVIKKPFTIHYAKIGVSEEKQKHILFYMINKYITLVWVIIFAINGVLNFLFEWSAELRMVTIGLICVGVYLSKYLPKFVRNHYRVRQAGV</sequence>
<name>A0A1N6M5P4_9VIBR</name>
<dbReference type="Proteomes" id="UP000184774">
    <property type="component" value="Unassembled WGS sequence"/>
</dbReference>
<proteinExistence type="predicted"/>
<reference evidence="2 3" key="1">
    <citation type="submission" date="2016-12" db="EMBL/GenBank/DDBJ databases">
        <authorList>
            <person name="Song W.-J."/>
            <person name="Kurnit D.M."/>
        </authorList>
    </citation>
    <scope>NUCLEOTIDE SEQUENCE [LARGE SCALE GENOMIC DNA]</scope>
    <source>
        <strain evidence="2 3">CECT 9026</strain>
    </source>
</reference>
<feature type="transmembrane region" description="Helical" evidence="1">
    <location>
        <begin position="60"/>
        <end position="79"/>
    </location>
</feature>
<feature type="transmembrane region" description="Helical" evidence="1">
    <location>
        <begin position="85"/>
        <end position="104"/>
    </location>
</feature>
<protein>
    <recommendedName>
        <fullName evidence="4">Intracellular septation protein A</fullName>
    </recommendedName>
</protein>
<feature type="transmembrane region" description="Helical" evidence="1">
    <location>
        <begin position="125"/>
        <end position="152"/>
    </location>
</feature>